<dbReference type="EMBL" id="CP001279">
    <property type="protein sequence ID" value="ACM92834.1"/>
    <property type="molecule type" value="Genomic_DNA"/>
</dbReference>
<gene>
    <name evidence="16" type="ordered locus">NAMH_0129</name>
</gene>
<evidence type="ECO:0000256" key="6">
    <source>
        <dbReference type="ARBA" id="ARBA00022679"/>
    </source>
</evidence>
<dbReference type="Proteomes" id="UP000000448">
    <property type="component" value="Chromosome"/>
</dbReference>
<dbReference type="InterPro" id="IPR050398">
    <property type="entry name" value="HssS/ArlS-like"/>
</dbReference>
<dbReference type="Pfam" id="PF02518">
    <property type="entry name" value="HATPase_c"/>
    <property type="match status" value="1"/>
</dbReference>
<keyword evidence="5" id="KW-0597">Phosphoprotein</keyword>
<reference evidence="16 17" key="1">
    <citation type="journal article" date="2009" name="PLoS Genet.">
        <title>Adaptations to submarine hydrothermal environments exemplified by the genome of Nautilia profundicola.</title>
        <authorList>
            <person name="Campbell B.J."/>
            <person name="Smith J.L."/>
            <person name="Hanson T.E."/>
            <person name="Klotz M.G."/>
            <person name="Stein L.Y."/>
            <person name="Lee C.K."/>
            <person name="Wu D."/>
            <person name="Robinson J.M."/>
            <person name="Khouri H.M."/>
            <person name="Eisen J.A."/>
            <person name="Cary S.C."/>
        </authorList>
    </citation>
    <scope>NUCLEOTIDE SEQUENCE [LARGE SCALE GENOMIC DNA]</scope>
    <source>
        <strain evidence="17">ATCC BAA-1463 / DSM 18972 / AmH</strain>
    </source>
</reference>
<feature type="transmembrane region" description="Helical" evidence="14">
    <location>
        <begin position="327"/>
        <end position="349"/>
    </location>
</feature>
<keyword evidence="4" id="KW-1003">Cell membrane</keyword>
<evidence type="ECO:0000256" key="5">
    <source>
        <dbReference type="ARBA" id="ARBA00022553"/>
    </source>
</evidence>
<comment type="subcellular location">
    <subcellularLocation>
        <location evidence="2">Cell membrane</location>
        <topology evidence="2">Multi-pass membrane protein</topology>
    </subcellularLocation>
</comment>
<dbReference type="EC" id="2.7.13.3" evidence="3"/>
<feature type="transmembrane region" description="Helical" evidence="14">
    <location>
        <begin position="12"/>
        <end position="31"/>
    </location>
</feature>
<dbReference type="SMART" id="SM00387">
    <property type="entry name" value="HATPase_c"/>
    <property type="match status" value="1"/>
</dbReference>
<dbReference type="RefSeq" id="WP_015901886.1">
    <property type="nucleotide sequence ID" value="NC_012115.1"/>
</dbReference>
<dbReference type="InterPro" id="IPR005467">
    <property type="entry name" value="His_kinase_dom"/>
</dbReference>
<proteinExistence type="predicted"/>
<evidence type="ECO:0000256" key="14">
    <source>
        <dbReference type="SAM" id="Phobius"/>
    </source>
</evidence>
<evidence type="ECO:0000259" key="15">
    <source>
        <dbReference type="PROSITE" id="PS50109"/>
    </source>
</evidence>
<dbReference type="InterPro" id="IPR003661">
    <property type="entry name" value="HisK_dim/P_dom"/>
</dbReference>
<evidence type="ECO:0000256" key="4">
    <source>
        <dbReference type="ARBA" id="ARBA00022475"/>
    </source>
</evidence>
<evidence type="ECO:0000256" key="8">
    <source>
        <dbReference type="ARBA" id="ARBA00022741"/>
    </source>
</evidence>
<dbReference type="InterPro" id="IPR003594">
    <property type="entry name" value="HATPase_dom"/>
</dbReference>
<evidence type="ECO:0000256" key="2">
    <source>
        <dbReference type="ARBA" id="ARBA00004651"/>
    </source>
</evidence>
<dbReference type="GO" id="GO:0005524">
    <property type="term" value="F:ATP binding"/>
    <property type="evidence" value="ECO:0007669"/>
    <property type="project" value="UniProtKB-KW"/>
</dbReference>
<accession>B9L7F8</accession>
<evidence type="ECO:0000256" key="3">
    <source>
        <dbReference type="ARBA" id="ARBA00012438"/>
    </source>
</evidence>
<dbReference type="OrthoDB" id="5346691at2"/>
<evidence type="ECO:0000256" key="13">
    <source>
        <dbReference type="ARBA" id="ARBA00023136"/>
    </source>
</evidence>
<keyword evidence="10" id="KW-0067">ATP-binding</keyword>
<keyword evidence="11 14" id="KW-1133">Transmembrane helix</keyword>
<evidence type="ECO:0000256" key="1">
    <source>
        <dbReference type="ARBA" id="ARBA00000085"/>
    </source>
</evidence>
<feature type="domain" description="Histidine kinase" evidence="15">
    <location>
        <begin position="414"/>
        <end position="618"/>
    </location>
</feature>
<keyword evidence="9" id="KW-0418">Kinase</keyword>
<dbReference type="Pfam" id="PF00512">
    <property type="entry name" value="HisKA"/>
    <property type="match status" value="1"/>
</dbReference>
<dbReference type="STRING" id="598659.NAMH_0129"/>
<keyword evidence="17" id="KW-1185">Reference proteome</keyword>
<dbReference type="GO" id="GO:0000155">
    <property type="term" value="F:phosphorelay sensor kinase activity"/>
    <property type="evidence" value="ECO:0007669"/>
    <property type="project" value="InterPro"/>
</dbReference>
<comment type="catalytic activity">
    <reaction evidence="1">
        <text>ATP + protein L-histidine = ADP + protein N-phospho-L-histidine.</text>
        <dbReference type="EC" id="2.7.13.3"/>
    </reaction>
</comment>
<evidence type="ECO:0000256" key="11">
    <source>
        <dbReference type="ARBA" id="ARBA00022989"/>
    </source>
</evidence>
<dbReference type="PANTHER" id="PTHR45528:SF1">
    <property type="entry name" value="SENSOR HISTIDINE KINASE CPXA"/>
    <property type="match status" value="1"/>
</dbReference>
<evidence type="ECO:0000313" key="17">
    <source>
        <dbReference type="Proteomes" id="UP000000448"/>
    </source>
</evidence>
<dbReference type="eggNOG" id="COG0642">
    <property type="taxonomic scope" value="Bacteria"/>
</dbReference>
<keyword evidence="7 14" id="KW-0812">Transmembrane</keyword>
<protein>
    <recommendedName>
        <fullName evidence="3">histidine kinase</fullName>
        <ecNumber evidence="3">2.7.13.3</ecNumber>
    </recommendedName>
</protein>
<dbReference type="CDD" id="cd00082">
    <property type="entry name" value="HisKA"/>
    <property type="match status" value="1"/>
</dbReference>
<dbReference type="SUPFAM" id="SSF55874">
    <property type="entry name" value="ATPase domain of HSP90 chaperone/DNA topoisomerase II/histidine kinase"/>
    <property type="match status" value="1"/>
</dbReference>
<sequence>MIKSKITLNKVIFIFFVIVTLVTFMFIYMQYKSSKEILIQSYVNKYAFQSLQIKEKFKNIFDKALYYFKSHEETDIEKLYLLPFFYEKGQIDLENVSKVLNSDVEKGHYEIFIIDRNYKIVNATYKPDIGYDLGKFPAFKKVLDDVFNGKKEIDVSPIFLDIASMNLKKYYLIRSPDKKYLLQLAYVIDIYNDLEKVYYFIKPTVKDLQLYFVNKYMIYNINLEKRYQKKLPLNQLYQNSLRILNDIINCDKSMFRNIFTTQKNEVLFKKVVNLFDKNNNIIKKIDLKRNNLTMYTLINSVFDRNDNRVIIKTVYDIKHLNEDLDKLLNNLLLTFSFLILVFVLLYIVIIHRASQTIIKLVSYMKKNEPCDECDSFIKEIDELKESYNFLHYKLNNEIEKNRNLLDLNRRFIVDTIHQIRTPLNVIMLNTDLLKLEIKDKNVQDIIEEIDAAVAMLNNSYEDLAYLSSNNTAITYKPTHINISQVLKERVNFFSTIAKVNDKKLIVDIDEDIEYYINRIEFERIVDNNISNAIKYSNDEEIYIALKRKKDKIVLTFKSYGEPIKEPKKIFEKNYREKTHKRGLGLGLNIVKNICDKYGIRYRVYYVNEMNVFEYVFKV</sequence>
<dbReference type="InterPro" id="IPR036097">
    <property type="entry name" value="HisK_dim/P_sf"/>
</dbReference>
<evidence type="ECO:0000256" key="7">
    <source>
        <dbReference type="ARBA" id="ARBA00022692"/>
    </source>
</evidence>
<keyword evidence="6" id="KW-0808">Transferase</keyword>
<evidence type="ECO:0000256" key="10">
    <source>
        <dbReference type="ARBA" id="ARBA00022840"/>
    </source>
</evidence>
<dbReference type="PROSITE" id="PS50109">
    <property type="entry name" value="HIS_KIN"/>
    <property type="match status" value="1"/>
</dbReference>
<dbReference type="PANTHER" id="PTHR45528">
    <property type="entry name" value="SENSOR HISTIDINE KINASE CPXA"/>
    <property type="match status" value="1"/>
</dbReference>
<dbReference type="SUPFAM" id="SSF47384">
    <property type="entry name" value="Homodimeric domain of signal transducing histidine kinase"/>
    <property type="match status" value="1"/>
</dbReference>
<keyword evidence="8" id="KW-0547">Nucleotide-binding</keyword>
<dbReference type="InterPro" id="IPR036890">
    <property type="entry name" value="HATPase_C_sf"/>
</dbReference>
<name>B9L7F8_NAUPA</name>
<dbReference type="Gene3D" id="1.10.287.130">
    <property type="match status" value="1"/>
</dbReference>
<organism evidence="16 17">
    <name type="scientific">Nautilia profundicola (strain ATCC BAA-1463 / DSM 18972 / AmH)</name>
    <dbReference type="NCBI Taxonomy" id="598659"/>
    <lineage>
        <taxon>Bacteria</taxon>
        <taxon>Pseudomonadati</taxon>
        <taxon>Campylobacterota</taxon>
        <taxon>Epsilonproteobacteria</taxon>
        <taxon>Nautiliales</taxon>
        <taxon>Nautiliaceae</taxon>
        <taxon>Nautilia</taxon>
    </lineage>
</organism>
<dbReference type="KEGG" id="nam:NAMH_0129"/>
<evidence type="ECO:0000256" key="12">
    <source>
        <dbReference type="ARBA" id="ARBA00023012"/>
    </source>
</evidence>
<dbReference type="AlphaFoldDB" id="B9L7F8"/>
<dbReference type="Gene3D" id="3.30.565.10">
    <property type="entry name" value="Histidine kinase-like ATPase, C-terminal domain"/>
    <property type="match status" value="1"/>
</dbReference>
<evidence type="ECO:0000256" key="9">
    <source>
        <dbReference type="ARBA" id="ARBA00022777"/>
    </source>
</evidence>
<dbReference type="GO" id="GO:0005886">
    <property type="term" value="C:plasma membrane"/>
    <property type="evidence" value="ECO:0007669"/>
    <property type="project" value="UniProtKB-SubCell"/>
</dbReference>
<keyword evidence="13 14" id="KW-0472">Membrane</keyword>
<dbReference type="HOGENOM" id="CLU_441999_0_0_7"/>
<keyword evidence="12" id="KW-0902">Two-component regulatory system</keyword>
<evidence type="ECO:0000313" key="16">
    <source>
        <dbReference type="EMBL" id="ACM92834.1"/>
    </source>
</evidence>
<dbReference type="SMART" id="SM00388">
    <property type="entry name" value="HisKA"/>
    <property type="match status" value="1"/>
</dbReference>